<dbReference type="PATRIC" id="fig|1158610.3.peg.476"/>
<evidence type="ECO:0000256" key="5">
    <source>
        <dbReference type="ARBA" id="ARBA00023125"/>
    </source>
</evidence>
<dbReference type="Gene3D" id="3.40.50.510">
    <property type="entry name" value="Phosphotransferase system, mannose-type IIA component"/>
    <property type="match status" value="1"/>
</dbReference>
<dbReference type="InterPro" id="IPR005471">
    <property type="entry name" value="Tscrpt_reg_IclR_N"/>
</dbReference>
<feature type="domain" description="PTS EIIA type-4" evidence="7">
    <location>
        <begin position="542"/>
        <end position="681"/>
    </location>
</feature>
<dbReference type="PROSITE" id="PS00676">
    <property type="entry name" value="SIGMA54_INTERACT_2"/>
    <property type="match status" value="1"/>
</dbReference>
<dbReference type="InterPro" id="IPR003593">
    <property type="entry name" value="AAA+_ATPase"/>
</dbReference>
<protein>
    <recommendedName>
        <fullName evidence="1">DNA translocase FtsK</fullName>
    </recommendedName>
</protein>
<dbReference type="SUPFAM" id="SSF63520">
    <property type="entry name" value="PTS-regulatory domain, PRD"/>
    <property type="match status" value="2"/>
</dbReference>
<dbReference type="InterPro" id="IPR036662">
    <property type="entry name" value="PTS_EIIA_man-typ_sf"/>
</dbReference>
<dbReference type="InterPro" id="IPR004701">
    <property type="entry name" value="PTS_EIIA_man-typ"/>
</dbReference>
<dbReference type="PROSITE" id="PS51372">
    <property type="entry name" value="PRD_2"/>
    <property type="match status" value="2"/>
</dbReference>
<accession>R3X4I3</accession>
<evidence type="ECO:0000313" key="10">
    <source>
        <dbReference type="Proteomes" id="UP000013785"/>
    </source>
</evidence>
<dbReference type="Proteomes" id="UP000013785">
    <property type="component" value="Unassembled WGS sequence"/>
</dbReference>
<dbReference type="PANTHER" id="PTHR32071">
    <property type="entry name" value="TRANSCRIPTIONAL REGULATORY PROTEIN"/>
    <property type="match status" value="1"/>
</dbReference>
<dbReference type="EMBL" id="AJAT01000007">
    <property type="protein sequence ID" value="EOL48950.1"/>
    <property type="molecule type" value="Genomic_DNA"/>
</dbReference>
<evidence type="ECO:0000259" key="7">
    <source>
        <dbReference type="PROSITE" id="PS51096"/>
    </source>
</evidence>
<evidence type="ECO:0000256" key="2">
    <source>
        <dbReference type="ARBA" id="ARBA00022679"/>
    </source>
</evidence>
<dbReference type="PANTHER" id="PTHR32071:SF38">
    <property type="entry name" value="PSP OPERON TRANSCRIPTIONAL ACTIVATOR"/>
    <property type="match status" value="1"/>
</dbReference>
<dbReference type="eggNOG" id="COG1414">
    <property type="taxonomic scope" value="Bacteria"/>
</dbReference>
<dbReference type="GO" id="GO:0009401">
    <property type="term" value="P:phosphoenolpyruvate-dependent sugar phosphotransferase system"/>
    <property type="evidence" value="ECO:0007669"/>
    <property type="project" value="InterPro"/>
</dbReference>
<reference evidence="9 10" key="1">
    <citation type="submission" date="2013-02" db="EMBL/GenBank/DDBJ databases">
        <title>The Genome Sequence of Enterococcus phoeniculicola BAA-412.</title>
        <authorList>
            <consortium name="The Broad Institute Genome Sequencing Platform"/>
            <consortium name="The Broad Institute Genome Sequencing Center for Infectious Disease"/>
            <person name="Earl A.M."/>
            <person name="Gilmore M.S."/>
            <person name="Lebreton F."/>
            <person name="Walker B."/>
            <person name="Young S.K."/>
            <person name="Zeng Q."/>
            <person name="Gargeya S."/>
            <person name="Fitzgerald M."/>
            <person name="Haas B."/>
            <person name="Abouelleil A."/>
            <person name="Alvarado L."/>
            <person name="Arachchi H.M."/>
            <person name="Berlin A.M."/>
            <person name="Chapman S.B."/>
            <person name="Dewar J."/>
            <person name="Goldberg J."/>
            <person name="Griggs A."/>
            <person name="Gujja S."/>
            <person name="Hansen M."/>
            <person name="Howarth C."/>
            <person name="Imamovic A."/>
            <person name="Larimer J."/>
            <person name="McCowan C."/>
            <person name="Murphy C."/>
            <person name="Neiman D."/>
            <person name="Pearson M."/>
            <person name="Priest M."/>
            <person name="Roberts A."/>
            <person name="Saif S."/>
            <person name="Shea T."/>
            <person name="Sisk P."/>
            <person name="Sykes S."/>
            <person name="Wortman J."/>
            <person name="Nusbaum C."/>
            <person name="Birren B."/>
        </authorList>
    </citation>
    <scope>NUCLEOTIDE SEQUENCE [LARGE SCALE GENOMIC DNA]</scope>
    <source>
        <strain evidence="9 10">ATCC BAA-412</strain>
    </source>
</reference>
<dbReference type="AlphaFoldDB" id="R3X4I3"/>
<name>R3X4I3_9ENTE</name>
<dbReference type="Pfam" id="PF00874">
    <property type="entry name" value="PRD"/>
    <property type="match status" value="2"/>
</dbReference>
<dbReference type="GO" id="GO:0006355">
    <property type="term" value="P:regulation of DNA-templated transcription"/>
    <property type="evidence" value="ECO:0007669"/>
    <property type="project" value="InterPro"/>
</dbReference>
<dbReference type="SMART" id="SM00382">
    <property type="entry name" value="AAA"/>
    <property type="match status" value="1"/>
</dbReference>
<keyword evidence="3" id="KW-0547">Nucleotide-binding</keyword>
<dbReference type="PROSITE" id="PS51096">
    <property type="entry name" value="PTS_EIIA_TYPE_4"/>
    <property type="match status" value="1"/>
</dbReference>
<evidence type="ECO:0000259" key="6">
    <source>
        <dbReference type="PROSITE" id="PS50045"/>
    </source>
</evidence>
<dbReference type="HOGENOM" id="CLU_014204_1_1_9"/>
<comment type="caution">
    <text evidence="9">The sequence shown here is derived from an EMBL/GenBank/DDBJ whole genome shotgun (WGS) entry which is preliminary data.</text>
</comment>
<keyword evidence="10" id="KW-1185">Reference proteome</keyword>
<feature type="domain" description="PRD" evidence="8">
    <location>
        <begin position="433"/>
        <end position="538"/>
    </location>
</feature>
<dbReference type="eggNOG" id="COG3933">
    <property type="taxonomic scope" value="Bacteria"/>
</dbReference>
<keyword evidence="4" id="KW-0067">ATP-binding</keyword>
<dbReference type="InterPro" id="IPR011991">
    <property type="entry name" value="ArsR-like_HTH"/>
</dbReference>
<dbReference type="Gene3D" id="1.10.1790.10">
    <property type="entry name" value="PRD domain"/>
    <property type="match status" value="2"/>
</dbReference>
<dbReference type="GO" id="GO:0016740">
    <property type="term" value="F:transferase activity"/>
    <property type="evidence" value="ECO:0007669"/>
    <property type="project" value="UniProtKB-KW"/>
</dbReference>
<evidence type="ECO:0000256" key="1">
    <source>
        <dbReference type="ARBA" id="ARBA00020887"/>
    </source>
</evidence>
<feature type="domain" description="PRD" evidence="8">
    <location>
        <begin position="794"/>
        <end position="900"/>
    </location>
</feature>
<evidence type="ECO:0000256" key="4">
    <source>
        <dbReference type="ARBA" id="ARBA00022840"/>
    </source>
</evidence>
<dbReference type="InterPro" id="IPR002078">
    <property type="entry name" value="Sigma_54_int"/>
</dbReference>
<evidence type="ECO:0000313" key="9">
    <source>
        <dbReference type="EMBL" id="EOL48950.1"/>
    </source>
</evidence>
<dbReference type="InterPro" id="IPR036634">
    <property type="entry name" value="PRD_sf"/>
</dbReference>
<dbReference type="GO" id="GO:0003677">
    <property type="term" value="F:DNA binding"/>
    <property type="evidence" value="ECO:0007669"/>
    <property type="project" value="UniProtKB-KW"/>
</dbReference>
<organism evidence="9 10">
    <name type="scientific">Enterococcus phoeniculicola ATCC BAA-412</name>
    <dbReference type="NCBI Taxonomy" id="1158610"/>
    <lineage>
        <taxon>Bacteria</taxon>
        <taxon>Bacillati</taxon>
        <taxon>Bacillota</taxon>
        <taxon>Bacilli</taxon>
        <taxon>Lactobacillales</taxon>
        <taxon>Enterococcaceae</taxon>
        <taxon>Enterococcus</taxon>
    </lineage>
</organism>
<dbReference type="Pfam" id="PF09339">
    <property type="entry name" value="HTH_IclR"/>
    <property type="match status" value="1"/>
</dbReference>
<dbReference type="InterPro" id="IPR011608">
    <property type="entry name" value="PRD"/>
</dbReference>
<dbReference type="Pfam" id="PF03610">
    <property type="entry name" value="EIIA-man"/>
    <property type="match status" value="1"/>
</dbReference>
<dbReference type="GO" id="GO:0016020">
    <property type="term" value="C:membrane"/>
    <property type="evidence" value="ECO:0007669"/>
    <property type="project" value="InterPro"/>
</dbReference>
<dbReference type="PROSITE" id="PS50045">
    <property type="entry name" value="SIGMA54_INTERACT_4"/>
    <property type="match status" value="1"/>
</dbReference>
<dbReference type="GO" id="GO:0005524">
    <property type="term" value="F:ATP binding"/>
    <property type="evidence" value="ECO:0007669"/>
    <property type="project" value="UniProtKB-KW"/>
</dbReference>
<dbReference type="InterPro" id="IPR027417">
    <property type="entry name" value="P-loop_NTPase"/>
</dbReference>
<keyword evidence="2" id="KW-0808">Transferase</keyword>
<gene>
    <name evidence="9" type="ORF">UC3_00502</name>
</gene>
<dbReference type="STRING" id="154621.RV11_GL000906"/>
<dbReference type="InterPro" id="IPR036388">
    <property type="entry name" value="WH-like_DNA-bd_sf"/>
</dbReference>
<dbReference type="RefSeq" id="WP_010767176.1">
    <property type="nucleotide sequence ID" value="NZ_ASWE01000004.1"/>
</dbReference>
<dbReference type="SUPFAM" id="SSF46785">
    <property type="entry name" value="Winged helix' DNA-binding domain"/>
    <property type="match status" value="1"/>
</dbReference>
<feature type="domain" description="Sigma-54 factor interaction" evidence="6">
    <location>
        <begin position="80"/>
        <end position="313"/>
    </location>
</feature>
<dbReference type="Pfam" id="PF00158">
    <property type="entry name" value="Sigma54_activat"/>
    <property type="match status" value="1"/>
</dbReference>
<evidence type="ECO:0000259" key="8">
    <source>
        <dbReference type="PROSITE" id="PS51372"/>
    </source>
</evidence>
<dbReference type="InterPro" id="IPR036390">
    <property type="entry name" value="WH_DNA-bd_sf"/>
</dbReference>
<dbReference type="CDD" id="cd00009">
    <property type="entry name" value="AAA"/>
    <property type="match status" value="1"/>
</dbReference>
<dbReference type="Gene3D" id="3.40.50.300">
    <property type="entry name" value="P-loop containing nucleotide triphosphate hydrolases"/>
    <property type="match status" value="1"/>
</dbReference>
<dbReference type="eggNOG" id="COG1221">
    <property type="taxonomic scope" value="Bacteria"/>
</dbReference>
<dbReference type="SUPFAM" id="SSF53062">
    <property type="entry name" value="PTS system fructose IIA component-like"/>
    <property type="match status" value="1"/>
</dbReference>
<sequence>MNSRKSEILRTLEQKKQGMTAAEVAEILEIDRSNASRYLSELFKENKITKSSGRPVVYSMAEERESEFGDSSTDVSFDNLVGENDSLKVSIQQAKAAILYPPKGLHTIIFGETGTGKSMFAECMYRFAVDSNTLEKDAPFVSFNCADYAQNPQLLFGHIFGIRKGAYTGATEDSLGLMAKADGGILFLDEIHRLPPEGQEMLFTFIDKGVYRPLGESEQVYNASVQIIGATTESSESFLTTFNRRIPMSITLPNLDSRSLDERYEIISLFIKQEANRLNQRIDVERDAILAFMLYEAEGNIGQIKRDLKLVCAKAFLHYRTHDEKRLVIYKKDLSLQVQKGLLKVKELPDRLDYFAEGKSNYLTFEPGTADVVWSQDPERDMQVYNEIEEKVSSLSQDGLENIDLESLISRDVDAYFQTYVEELAQSEIHKELLPGDIWDLTNQLYDIAETRLDRKYNEKARFAFALHLQSTIERVKEGHLIVHPDLNNVRKNLKKEFQVAIDLSSLIEEEKQIEIPFDEIGFISMFLSINVGEKEQIKENNVGVVVLMHGSSTASSMLETAQELLGVNSGIAMNMSLTMEVQTMYDQLLYYVKKNKEKLTNGVLLLTDMGSLNSFGNMIYEETGIRTKAITMASTMIVLEAIRMANVGRSLEDIYQNIQMSFESIVRQQFKVIPQDREEIKKAVIVTCFTGEGVAAKLYERIVPVVDESKVEIIQMQFIERESFKKHIDSLMEEYEIKAIAGTVDVEYQNIPFFSALDIFDDEKLNILKRIAGDEIPVEKIVSSLQGTITNVSSLQKLIQILQKTVHQIQTDMHVIVEPGVDAGIVIHLAFLIDGLINGDESRVFPNLTDFSKKYRLESDVIRTNLMAVEKAYRIAISEDEIAYLVQMFIENKIKSSLDITHKFSV</sequence>
<dbReference type="CDD" id="cd00090">
    <property type="entry name" value="HTH_ARSR"/>
    <property type="match status" value="1"/>
</dbReference>
<proteinExistence type="predicted"/>
<dbReference type="SUPFAM" id="SSF52540">
    <property type="entry name" value="P-loop containing nucleoside triphosphate hydrolases"/>
    <property type="match status" value="1"/>
</dbReference>
<dbReference type="Gene3D" id="1.10.10.10">
    <property type="entry name" value="Winged helix-like DNA-binding domain superfamily/Winged helix DNA-binding domain"/>
    <property type="match status" value="1"/>
</dbReference>
<keyword evidence="5" id="KW-0238">DNA-binding</keyword>
<evidence type="ECO:0000256" key="3">
    <source>
        <dbReference type="ARBA" id="ARBA00022741"/>
    </source>
</evidence>
<dbReference type="OrthoDB" id="9771372at2"/>
<dbReference type="InterPro" id="IPR025943">
    <property type="entry name" value="Sigma_54_int_dom_ATP-bd_2"/>
</dbReference>